<proteinExistence type="predicted"/>
<name>A0ABN1RAZ5_9ACTN</name>
<gene>
    <name evidence="2" type="ORF">GCM10009550_37310</name>
</gene>
<evidence type="ECO:0000256" key="1">
    <source>
        <dbReference type="SAM" id="SignalP"/>
    </source>
</evidence>
<keyword evidence="3" id="KW-1185">Reference proteome</keyword>
<dbReference type="RefSeq" id="WP_344242117.1">
    <property type="nucleotide sequence ID" value="NZ_BAAAHH010000014.1"/>
</dbReference>
<reference evidence="2 3" key="1">
    <citation type="journal article" date="2019" name="Int. J. Syst. Evol. Microbiol.">
        <title>The Global Catalogue of Microorganisms (GCM) 10K type strain sequencing project: providing services to taxonomists for standard genome sequencing and annotation.</title>
        <authorList>
            <consortium name="The Broad Institute Genomics Platform"/>
            <consortium name="The Broad Institute Genome Sequencing Center for Infectious Disease"/>
            <person name="Wu L."/>
            <person name="Ma J."/>
        </authorList>
    </citation>
    <scope>NUCLEOTIDE SEQUENCE [LARGE SCALE GENOMIC DNA]</scope>
    <source>
        <strain evidence="2 3">JCM 10696</strain>
    </source>
</reference>
<dbReference type="Proteomes" id="UP001500665">
    <property type="component" value="Unassembled WGS sequence"/>
</dbReference>
<accession>A0ABN1RAZ5</accession>
<protein>
    <submittedName>
        <fullName evidence="2">Uncharacterized protein</fullName>
    </submittedName>
</protein>
<sequence>MRNTAIGATAAVAVLAGLLTAGPAPATPAASAWKKPAKTASVHGQARISYIESVDDDIRFTVHAEQTPFTRPVLPNAPKGLSTDARGTLKFSHTTRTGATGWAEAEVDCLVTSGRTATLTAVVTKSNIEEAGARLGISVQQGGRGEPDRLGFSWGVVNVDPGHVDENGHPVRPQAGTCMAPAPFTTVVKGGFEVVHAEITKTPEAATRRG</sequence>
<organism evidence="2 3">
    <name type="scientific">Actinocorallia libanotica</name>
    <dbReference type="NCBI Taxonomy" id="46162"/>
    <lineage>
        <taxon>Bacteria</taxon>
        <taxon>Bacillati</taxon>
        <taxon>Actinomycetota</taxon>
        <taxon>Actinomycetes</taxon>
        <taxon>Streptosporangiales</taxon>
        <taxon>Thermomonosporaceae</taxon>
        <taxon>Actinocorallia</taxon>
    </lineage>
</organism>
<comment type="caution">
    <text evidence="2">The sequence shown here is derived from an EMBL/GenBank/DDBJ whole genome shotgun (WGS) entry which is preliminary data.</text>
</comment>
<evidence type="ECO:0000313" key="3">
    <source>
        <dbReference type="Proteomes" id="UP001500665"/>
    </source>
</evidence>
<keyword evidence="1" id="KW-0732">Signal</keyword>
<dbReference type="EMBL" id="BAAAHH010000014">
    <property type="protein sequence ID" value="GAA0954249.1"/>
    <property type="molecule type" value="Genomic_DNA"/>
</dbReference>
<evidence type="ECO:0000313" key="2">
    <source>
        <dbReference type="EMBL" id="GAA0954249.1"/>
    </source>
</evidence>
<feature type="chain" id="PRO_5046770445" evidence="1">
    <location>
        <begin position="27"/>
        <end position="210"/>
    </location>
</feature>
<feature type="signal peptide" evidence="1">
    <location>
        <begin position="1"/>
        <end position="26"/>
    </location>
</feature>